<reference evidence="9 10" key="1">
    <citation type="submission" date="2015-04" db="EMBL/GenBank/DDBJ databases">
        <title>Lasius niger genome sequencing.</title>
        <authorList>
            <person name="Konorov E.A."/>
            <person name="Nikitin M.A."/>
            <person name="Kirill M.V."/>
            <person name="Chang P."/>
        </authorList>
    </citation>
    <scope>NUCLEOTIDE SEQUENCE [LARGE SCALE GENOMIC DNA]</scope>
    <source>
        <tissue evidence="9">Whole</tissue>
    </source>
</reference>
<dbReference type="GO" id="GO:0042575">
    <property type="term" value="C:DNA polymerase complex"/>
    <property type="evidence" value="ECO:0007669"/>
    <property type="project" value="UniProtKB-ARBA"/>
</dbReference>
<evidence type="ECO:0000256" key="4">
    <source>
        <dbReference type="ARBA" id="ARBA00022722"/>
    </source>
</evidence>
<sequence length="342" mass="39581">KQVDGLWAPVSYYSQSTNAAEKNYHSFELEMLAVLRSIERFHVYLYGIDFTVVTDCHALVYAMNKVNLNLRIARWTLKLQDYTFKVKHRDGQRMAHVDALSRIVAYVEAMPIEKELQFCQLQDPQLKLIAESLTEQEHEKFEIFDGLVYKKDTHTPKFVVPKQMVHNIIRHYHDDMAHCGYEETVQGIMAHYWFPSLRKRIKKYIENCLVCLMTNNSANSREGELQITDTPSYPYEIVHTDHFGPLKEASDGSKHILILIDAFTRFTNLFPVKSTNSKETIKNLAYVFSDRGNPSTLVSDRGTAFTSAEFANFIESRKIKHRLVAVAAPWANGLCPQARRRR</sequence>
<dbReference type="GO" id="GO:0003676">
    <property type="term" value="F:nucleic acid binding"/>
    <property type="evidence" value="ECO:0007669"/>
    <property type="project" value="InterPro"/>
</dbReference>
<dbReference type="InterPro" id="IPR036397">
    <property type="entry name" value="RNaseH_sf"/>
</dbReference>
<feature type="non-terminal residue" evidence="9">
    <location>
        <position position="1"/>
    </location>
</feature>
<dbReference type="Proteomes" id="UP000036403">
    <property type="component" value="Unassembled WGS sequence"/>
</dbReference>
<dbReference type="Pfam" id="PF00665">
    <property type="entry name" value="rve"/>
    <property type="match status" value="1"/>
</dbReference>
<dbReference type="GO" id="GO:0016787">
    <property type="term" value="F:hydrolase activity"/>
    <property type="evidence" value="ECO:0007669"/>
    <property type="project" value="UniProtKB-KW"/>
</dbReference>
<dbReference type="CDD" id="cd09274">
    <property type="entry name" value="RNase_HI_RT_Ty3"/>
    <property type="match status" value="1"/>
</dbReference>
<dbReference type="InterPro" id="IPR001584">
    <property type="entry name" value="Integrase_cat-core"/>
</dbReference>
<dbReference type="GO" id="GO:0004519">
    <property type="term" value="F:endonuclease activity"/>
    <property type="evidence" value="ECO:0007669"/>
    <property type="project" value="UniProtKB-KW"/>
</dbReference>
<dbReference type="GO" id="GO:0003964">
    <property type="term" value="F:RNA-directed DNA polymerase activity"/>
    <property type="evidence" value="ECO:0007669"/>
    <property type="project" value="UniProtKB-KW"/>
</dbReference>
<dbReference type="Pfam" id="PF17921">
    <property type="entry name" value="Integrase_H2C2"/>
    <property type="match status" value="1"/>
</dbReference>
<dbReference type="EMBL" id="LBMM01020721">
    <property type="protein sequence ID" value="KMQ83225.1"/>
    <property type="molecule type" value="Genomic_DNA"/>
</dbReference>
<keyword evidence="4" id="KW-0540">Nuclease</keyword>
<dbReference type="SUPFAM" id="SSF56672">
    <property type="entry name" value="DNA/RNA polymerases"/>
    <property type="match status" value="1"/>
</dbReference>
<evidence type="ECO:0000256" key="6">
    <source>
        <dbReference type="ARBA" id="ARBA00022801"/>
    </source>
</evidence>
<accession>A0A0J7MRU2</accession>
<evidence type="ECO:0000256" key="5">
    <source>
        <dbReference type="ARBA" id="ARBA00022759"/>
    </source>
</evidence>
<dbReference type="InterPro" id="IPR043502">
    <property type="entry name" value="DNA/RNA_pol_sf"/>
</dbReference>
<proteinExistence type="predicted"/>
<dbReference type="InterPro" id="IPR041588">
    <property type="entry name" value="Integrase_H2C2"/>
</dbReference>
<evidence type="ECO:0000256" key="3">
    <source>
        <dbReference type="ARBA" id="ARBA00022695"/>
    </source>
</evidence>
<keyword evidence="10" id="KW-1185">Reference proteome</keyword>
<evidence type="ECO:0000256" key="2">
    <source>
        <dbReference type="ARBA" id="ARBA00022679"/>
    </source>
</evidence>
<keyword evidence="6" id="KW-0378">Hydrolase</keyword>
<evidence type="ECO:0000313" key="10">
    <source>
        <dbReference type="Proteomes" id="UP000036403"/>
    </source>
</evidence>
<keyword evidence="2" id="KW-0808">Transferase</keyword>
<dbReference type="OrthoDB" id="8014450at2759"/>
<gene>
    <name evidence="9" type="ORF">RF55_20580</name>
</gene>
<organism evidence="9 10">
    <name type="scientific">Lasius niger</name>
    <name type="common">Black garden ant</name>
    <dbReference type="NCBI Taxonomy" id="67767"/>
    <lineage>
        <taxon>Eukaryota</taxon>
        <taxon>Metazoa</taxon>
        <taxon>Ecdysozoa</taxon>
        <taxon>Arthropoda</taxon>
        <taxon>Hexapoda</taxon>
        <taxon>Insecta</taxon>
        <taxon>Pterygota</taxon>
        <taxon>Neoptera</taxon>
        <taxon>Endopterygota</taxon>
        <taxon>Hymenoptera</taxon>
        <taxon>Apocrita</taxon>
        <taxon>Aculeata</taxon>
        <taxon>Formicoidea</taxon>
        <taxon>Formicidae</taxon>
        <taxon>Formicinae</taxon>
        <taxon>Lasius</taxon>
        <taxon>Lasius</taxon>
    </lineage>
</organism>
<comment type="caution">
    <text evidence="9">The sequence shown here is derived from an EMBL/GenBank/DDBJ whole genome shotgun (WGS) entry which is preliminary data.</text>
</comment>
<dbReference type="InterPro" id="IPR012337">
    <property type="entry name" value="RNaseH-like_sf"/>
</dbReference>
<evidence type="ECO:0000259" key="8">
    <source>
        <dbReference type="PROSITE" id="PS50994"/>
    </source>
</evidence>
<dbReference type="PaxDb" id="67767-A0A0J7MRU2"/>
<dbReference type="InterPro" id="IPR050951">
    <property type="entry name" value="Retrovirus_Pol_polyprotein"/>
</dbReference>
<dbReference type="AlphaFoldDB" id="A0A0J7MRU2"/>
<evidence type="ECO:0000313" key="9">
    <source>
        <dbReference type="EMBL" id="KMQ83225.1"/>
    </source>
</evidence>
<keyword evidence="3" id="KW-0548">Nucleotidyltransferase</keyword>
<dbReference type="InterPro" id="IPR041373">
    <property type="entry name" value="RT_RNaseH"/>
</dbReference>
<dbReference type="STRING" id="67767.A0A0J7MRU2"/>
<dbReference type="PANTHER" id="PTHR37984:SF5">
    <property type="entry name" value="PROTEIN NYNRIN-LIKE"/>
    <property type="match status" value="1"/>
</dbReference>
<dbReference type="GO" id="GO:0015074">
    <property type="term" value="P:DNA integration"/>
    <property type="evidence" value="ECO:0007669"/>
    <property type="project" value="InterPro"/>
</dbReference>
<protein>
    <recommendedName>
        <fullName evidence="1">RNA-directed DNA polymerase</fullName>
        <ecNumber evidence="1">2.7.7.49</ecNumber>
    </recommendedName>
</protein>
<dbReference type="FunFam" id="1.10.340.70:FF:000001">
    <property type="entry name" value="Retrovirus-related Pol polyprotein from transposon gypsy-like Protein"/>
    <property type="match status" value="1"/>
</dbReference>
<keyword evidence="5" id="KW-0255">Endonuclease</keyword>
<dbReference type="PANTHER" id="PTHR37984">
    <property type="entry name" value="PROTEIN CBG26694"/>
    <property type="match status" value="1"/>
</dbReference>
<dbReference type="PROSITE" id="PS50994">
    <property type="entry name" value="INTEGRASE"/>
    <property type="match status" value="1"/>
</dbReference>
<dbReference type="Gene3D" id="1.10.340.70">
    <property type="match status" value="1"/>
</dbReference>
<evidence type="ECO:0000256" key="7">
    <source>
        <dbReference type="ARBA" id="ARBA00022918"/>
    </source>
</evidence>
<dbReference type="SUPFAM" id="SSF53098">
    <property type="entry name" value="Ribonuclease H-like"/>
    <property type="match status" value="1"/>
</dbReference>
<dbReference type="Pfam" id="PF17917">
    <property type="entry name" value="RT_RNaseH"/>
    <property type="match status" value="1"/>
</dbReference>
<evidence type="ECO:0000256" key="1">
    <source>
        <dbReference type="ARBA" id="ARBA00012493"/>
    </source>
</evidence>
<name>A0A0J7MRU2_LASNI</name>
<dbReference type="EC" id="2.7.7.49" evidence="1"/>
<feature type="domain" description="Integrase catalytic" evidence="8">
    <location>
        <begin position="230"/>
        <end position="342"/>
    </location>
</feature>
<dbReference type="Gene3D" id="3.30.420.10">
    <property type="entry name" value="Ribonuclease H-like superfamily/Ribonuclease H"/>
    <property type="match status" value="1"/>
</dbReference>
<keyword evidence="7" id="KW-0695">RNA-directed DNA polymerase</keyword>